<organism evidence="1">
    <name type="scientific">Anguilla anguilla</name>
    <name type="common">European freshwater eel</name>
    <name type="synonym">Muraena anguilla</name>
    <dbReference type="NCBI Taxonomy" id="7936"/>
    <lineage>
        <taxon>Eukaryota</taxon>
        <taxon>Metazoa</taxon>
        <taxon>Chordata</taxon>
        <taxon>Craniata</taxon>
        <taxon>Vertebrata</taxon>
        <taxon>Euteleostomi</taxon>
        <taxon>Actinopterygii</taxon>
        <taxon>Neopterygii</taxon>
        <taxon>Teleostei</taxon>
        <taxon>Anguilliformes</taxon>
        <taxon>Anguillidae</taxon>
        <taxon>Anguilla</taxon>
    </lineage>
</organism>
<dbReference type="EMBL" id="GBXM01091601">
    <property type="protein sequence ID" value="JAH16976.1"/>
    <property type="molecule type" value="Transcribed_RNA"/>
</dbReference>
<accession>A0A0E9QJB5</accession>
<protein>
    <submittedName>
        <fullName evidence="1">Uncharacterized protein</fullName>
    </submittedName>
</protein>
<reference evidence="1" key="1">
    <citation type="submission" date="2014-11" db="EMBL/GenBank/DDBJ databases">
        <authorList>
            <person name="Amaro Gonzalez C."/>
        </authorList>
    </citation>
    <scope>NUCLEOTIDE SEQUENCE</scope>
</reference>
<evidence type="ECO:0000313" key="1">
    <source>
        <dbReference type="EMBL" id="JAH16976.1"/>
    </source>
</evidence>
<sequence>MFIFILISFIKLTKKSYF</sequence>
<proteinExistence type="predicted"/>
<dbReference type="AlphaFoldDB" id="A0A0E9QJB5"/>
<reference evidence="1" key="2">
    <citation type="journal article" date="2015" name="Fish Shellfish Immunol.">
        <title>Early steps in the European eel (Anguilla anguilla)-Vibrio vulnificus interaction in the gills: Role of the RtxA13 toxin.</title>
        <authorList>
            <person name="Callol A."/>
            <person name="Pajuelo D."/>
            <person name="Ebbesson L."/>
            <person name="Teles M."/>
            <person name="MacKenzie S."/>
            <person name="Amaro C."/>
        </authorList>
    </citation>
    <scope>NUCLEOTIDE SEQUENCE</scope>
</reference>
<name>A0A0E9QJB5_ANGAN</name>